<accession>A0ABT7EE21</accession>
<dbReference type="InterPro" id="IPR046947">
    <property type="entry name" value="LytR-like"/>
</dbReference>
<dbReference type="RefSeq" id="WP_284133117.1">
    <property type="nucleotide sequence ID" value="NZ_JASKYM010000006.1"/>
</dbReference>
<dbReference type="InterPro" id="IPR007492">
    <property type="entry name" value="LytTR_DNA-bd_dom"/>
</dbReference>
<evidence type="ECO:0000313" key="3">
    <source>
        <dbReference type="Proteomes" id="UP001301012"/>
    </source>
</evidence>
<evidence type="ECO:0000259" key="1">
    <source>
        <dbReference type="PROSITE" id="PS50930"/>
    </source>
</evidence>
<protein>
    <submittedName>
        <fullName evidence="2">LytTR family DNA-binding domain-containing protein</fullName>
    </submittedName>
</protein>
<dbReference type="Proteomes" id="UP001301012">
    <property type="component" value="Unassembled WGS sequence"/>
</dbReference>
<dbReference type="PANTHER" id="PTHR37299:SF4">
    <property type="entry name" value="TRANSCRIPTIONAL REGULATOR"/>
    <property type="match status" value="1"/>
</dbReference>
<dbReference type="Pfam" id="PF04397">
    <property type="entry name" value="LytTR"/>
    <property type="match status" value="1"/>
</dbReference>
<evidence type="ECO:0000313" key="2">
    <source>
        <dbReference type="EMBL" id="MDK2564186.1"/>
    </source>
</evidence>
<reference evidence="2 3" key="1">
    <citation type="submission" date="2023-05" db="EMBL/GenBank/DDBJ databases">
        <title>Rombocin, a short stable natural nisin variant, displays selective antimicrobial activity against Listeria monocytogenes and employs dual mode of action to kill target bacterial strains.</title>
        <authorList>
            <person name="Wambui J."/>
            <person name="Stephan R."/>
            <person name="Kuipers O.P."/>
        </authorList>
    </citation>
    <scope>NUCLEOTIDE SEQUENCE [LARGE SCALE GENOMIC DNA]</scope>
    <source>
        <strain evidence="2 3">RC002</strain>
    </source>
</reference>
<gene>
    <name evidence="2" type="ORF">QOZ84_11550</name>
</gene>
<dbReference type="SMART" id="SM00850">
    <property type="entry name" value="LytTR"/>
    <property type="match status" value="1"/>
</dbReference>
<dbReference type="Gene3D" id="2.40.50.1020">
    <property type="entry name" value="LytTr DNA-binding domain"/>
    <property type="match status" value="1"/>
</dbReference>
<feature type="domain" description="HTH LytTR-type" evidence="1">
    <location>
        <begin position="43"/>
        <end position="146"/>
    </location>
</feature>
<proteinExistence type="predicted"/>
<dbReference type="PROSITE" id="PS50930">
    <property type="entry name" value="HTH_LYTTR"/>
    <property type="match status" value="1"/>
</dbReference>
<dbReference type="PANTHER" id="PTHR37299">
    <property type="entry name" value="TRANSCRIPTIONAL REGULATOR-RELATED"/>
    <property type="match status" value="1"/>
</dbReference>
<dbReference type="EMBL" id="JASKYM010000006">
    <property type="protein sequence ID" value="MDK2564186.1"/>
    <property type="molecule type" value="Genomic_DNA"/>
</dbReference>
<keyword evidence="3" id="KW-1185">Reference proteome</keyword>
<comment type="caution">
    <text evidence="2">The sequence shown here is derived from an EMBL/GenBank/DDBJ whole genome shotgun (WGS) entry which is preliminary data.</text>
</comment>
<sequence length="149" mass="17662">MKINIEIDEKYSQVEILIMAPKMNEEVQQIINKINDEKKKHVIGVKDDRMYILNPKDIFCFYTENKKIMARTEKDKYEIKDKLYIIEEYLKNTPFIKISKSVIANVDKVKNLEVSFNGTLCITFFDQSQEYVSRKYVTDIKSYLQIGGR</sequence>
<name>A0ABT7EE21_9FIRM</name>
<organism evidence="2 3">
    <name type="scientific">Romboutsia sedimentorum</name>
    <dbReference type="NCBI Taxonomy" id="1368474"/>
    <lineage>
        <taxon>Bacteria</taxon>
        <taxon>Bacillati</taxon>
        <taxon>Bacillota</taxon>
        <taxon>Clostridia</taxon>
        <taxon>Peptostreptococcales</taxon>
        <taxon>Peptostreptococcaceae</taxon>
        <taxon>Romboutsia</taxon>
    </lineage>
</organism>
<keyword evidence="2" id="KW-0238">DNA-binding</keyword>
<dbReference type="GO" id="GO:0003677">
    <property type="term" value="F:DNA binding"/>
    <property type="evidence" value="ECO:0007669"/>
    <property type="project" value="UniProtKB-KW"/>
</dbReference>